<feature type="transmembrane region" description="Helical" evidence="1">
    <location>
        <begin position="12"/>
        <end position="35"/>
    </location>
</feature>
<evidence type="ECO:0000256" key="1">
    <source>
        <dbReference type="SAM" id="Phobius"/>
    </source>
</evidence>
<feature type="transmembrane region" description="Helical" evidence="1">
    <location>
        <begin position="191"/>
        <end position="211"/>
    </location>
</feature>
<dbReference type="OrthoDB" id="265207at2"/>
<proteinExistence type="predicted"/>
<dbReference type="EMBL" id="CP018477">
    <property type="protein sequence ID" value="ASV74168.1"/>
    <property type="molecule type" value="Genomic_DNA"/>
</dbReference>
<feature type="transmembrane region" description="Helical" evidence="1">
    <location>
        <begin position="130"/>
        <end position="149"/>
    </location>
</feature>
<evidence type="ECO:0000313" key="4">
    <source>
        <dbReference type="Proteomes" id="UP000215086"/>
    </source>
</evidence>
<feature type="transmembrane region" description="Helical" evidence="1">
    <location>
        <begin position="80"/>
        <end position="101"/>
    </location>
</feature>
<keyword evidence="4" id="KW-1185">Reference proteome</keyword>
<accession>A0A286RDY3</accession>
<feature type="domain" description="CAAX prenyl protease 2/Lysostaphin resistance protein A-like" evidence="2">
    <location>
        <begin position="129"/>
        <end position="229"/>
    </location>
</feature>
<feature type="transmembrane region" description="Helical" evidence="1">
    <location>
        <begin position="161"/>
        <end position="185"/>
    </location>
</feature>
<keyword evidence="1" id="KW-0812">Transmembrane</keyword>
<organism evidence="3 4">
    <name type="scientific">Thermogutta terrifontis</name>
    <dbReference type="NCBI Taxonomy" id="1331910"/>
    <lineage>
        <taxon>Bacteria</taxon>
        <taxon>Pseudomonadati</taxon>
        <taxon>Planctomycetota</taxon>
        <taxon>Planctomycetia</taxon>
        <taxon>Pirellulales</taxon>
        <taxon>Thermoguttaceae</taxon>
        <taxon>Thermogutta</taxon>
    </lineage>
</organism>
<protein>
    <recommendedName>
        <fullName evidence="2">CAAX prenyl protease 2/Lysostaphin resistance protein A-like domain-containing protein</fullName>
    </recommendedName>
</protein>
<dbReference type="InterPro" id="IPR003675">
    <property type="entry name" value="Rce1/LyrA-like_dom"/>
</dbReference>
<gene>
    <name evidence="3" type="ORF">THTE_1566</name>
</gene>
<keyword evidence="1" id="KW-1133">Transmembrane helix</keyword>
<keyword evidence="1" id="KW-0472">Membrane</keyword>
<dbReference type="GO" id="GO:0080120">
    <property type="term" value="P:CAAX-box protein maturation"/>
    <property type="evidence" value="ECO:0007669"/>
    <property type="project" value="UniProtKB-ARBA"/>
</dbReference>
<dbReference type="Pfam" id="PF02517">
    <property type="entry name" value="Rce1-like"/>
    <property type="match status" value="1"/>
</dbReference>
<evidence type="ECO:0000259" key="2">
    <source>
        <dbReference type="Pfam" id="PF02517"/>
    </source>
</evidence>
<evidence type="ECO:0000313" key="3">
    <source>
        <dbReference type="EMBL" id="ASV74168.1"/>
    </source>
</evidence>
<dbReference type="AlphaFoldDB" id="A0A286RDY3"/>
<reference evidence="3 4" key="1">
    <citation type="journal article" name="Front. Microbiol.">
        <title>Sugar Metabolism of the First Thermophilic Planctomycete Thermogutta terrifontis: Comparative Genomic and Transcriptomic Approaches.</title>
        <authorList>
            <person name="Elcheninov A.G."/>
            <person name="Menzel P."/>
            <person name="Gudbergsdottir S.R."/>
            <person name="Slesarev A.I."/>
            <person name="Kadnikov V.V."/>
            <person name="Krogh A."/>
            <person name="Bonch-Osmolovskaya E.A."/>
            <person name="Peng X."/>
            <person name="Kublanov I.V."/>
        </authorList>
    </citation>
    <scope>NUCLEOTIDE SEQUENCE [LARGE SCALE GENOMIC DNA]</scope>
    <source>
        <strain evidence="3 4">R1</strain>
    </source>
</reference>
<dbReference type="KEGG" id="ttf:THTE_1566"/>
<name>A0A286RDY3_9BACT</name>
<feature type="transmembrane region" description="Helical" evidence="1">
    <location>
        <begin position="47"/>
        <end position="68"/>
    </location>
</feature>
<dbReference type="RefSeq" id="WP_095414567.1">
    <property type="nucleotide sequence ID" value="NZ_CP018477.1"/>
</dbReference>
<dbReference type="Proteomes" id="UP000215086">
    <property type="component" value="Chromosome"/>
</dbReference>
<dbReference type="GO" id="GO:0004175">
    <property type="term" value="F:endopeptidase activity"/>
    <property type="evidence" value="ECO:0007669"/>
    <property type="project" value="UniProtKB-ARBA"/>
</dbReference>
<sequence>MEAAAESGVKRWALALVLLFLMVTPTVSAVGYFVLAEELPSWIQQALYAAAKLVMLLPAAWLVCVDRISLRVPGPRRIEVFAGLGFGIAVAAGMGLLYVFLFRPMGVFSEATAAIKNKIIGFGIDTPSRFLAFAAVISVAHSFLEEYYWRGFVFEKLRLFLSAEMSGLLSSVAFTGHHVIILGKYFGWGSVYQILFSAGVAIGGIVWCVMFHRWRTLYAPWISHACIDAAIFAIGYDLCRQIF</sequence>